<dbReference type="EMBL" id="ABCK01000006">
    <property type="protein sequence ID" value="EDM28219.1"/>
    <property type="molecule type" value="Genomic_DNA"/>
</dbReference>
<feature type="coiled-coil region" evidence="5">
    <location>
        <begin position="111"/>
        <end position="138"/>
    </location>
</feature>
<comment type="similarity">
    <text evidence="2">Belongs to the RmuC family.</text>
</comment>
<keyword evidence="7" id="KW-1185">Reference proteome</keyword>
<evidence type="ECO:0000256" key="4">
    <source>
        <dbReference type="ARBA" id="ARBA00023172"/>
    </source>
</evidence>
<accession>A6DJZ5</accession>
<evidence type="ECO:0000256" key="3">
    <source>
        <dbReference type="ARBA" id="ARBA00023054"/>
    </source>
</evidence>
<evidence type="ECO:0000256" key="2">
    <source>
        <dbReference type="ARBA" id="ARBA00009840"/>
    </source>
</evidence>
<evidence type="ECO:0008006" key="8">
    <source>
        <dbReference type="Google" id="ProtNLM"/>
    </source>
</evidence>
<keyword evidence="4" id="KW-0233">DNA recombination</keyword>
<organism evidence="6 7">
    <name type="scientific">Lentisphaera araneosa HTCC2155</name>
    <dbReference type="NCBI Taxonomy" id="313628"/>
    <lineage>
        <taxon>Bacteria</taxon>
        <taxon>Pseudomonadati</taxon>
        <taxon>Lentisphaerota</taxon>
        <taxon>Lentisphaeria</taxon>
        <taxon>Lentisphaerales</taxon>
        <taxon>Lentisphaeraceae</taxon>
        <taxon>Lentisphaera</taxon>
    </lineage>
</organism>
<dbReference type="eggNOG" id="COG1322">
    <property type="taxonomic scope" value="Bacteria"/>
</dbReference>
<comment type="caution">
    <text evidence="6">The sequence shown here is derived from an EMBL/GenBank/DDBJ whole genome shotgun (WGS) entry which is preliminary data.</text>
</comment>
<dbReference type="RefSeq" id="WP_007278211.1">
    <property type="nucleotide sequence ID" value="NZ_ABCK01000006.1"/>
</dbReference>
<dbReference type="PANTHER" id="PTHR30563:SF0">
    <property type="entry name" value="DNA RECOMBINATION PROTEIN RMUC"/>
    <property type="match status" value="1"/>
</dbReference>
<proteinExistence type="inferred from homology"/>
<dbReference type="Proteomes" id="UP000004947">
    <property type="component" value="Unassembled WGS sequence"/>
</dbReference>
<evidence type="ECO:0000313" key="7">
    <source>
        <dbReference type="Proteomes" id="UP000004947"/>
    </source>
</evidence>
<dbReference type="GO" id="GO:0006310">
    <property type="term" value="P:DNA recombination"/>
    <property type="evidence" value="ECO:0007669"/>
    <property type="project" value="UniProtKB-KW"/>
</dbReference>
<protein>
    <recommendedName>
        <fullName evidence="8">DNA recombination protein RmuC</fullName>
    </recommendedName>
</protein>
<dbReference type="STRING" id="313628.LNTAR_12721"/>
<feature type="coiled-coil region" evidence="5">
    <location>
        <begin position="20"/>
        <end position="64"/>
    </location>
</feature>
<evidence type="ECO:0000256" key="5">
    <source>
        <dbReference type="SAM" id="Coils"/>
    </source>
</evidence>
<gene>
    <name evidence="6" type="ORF">LNTAR_12721</name>
</gene>
<name>A6DJZ5_9BACT</name>
<dbReference type="AlphaFoldDB" id="A6DJZ5"/>
<dbReference type="PANTHER" id="PTHR30563">
    <property type="entry name" value="DNA RECOMBINATION PROTEIN RMUC"/>
    <property type="match status" value="1"/>
</dbReference>
<keyword evidence="3 5" id="KW-0175">Coiled coil</keyword>
<reference evidence="6 7" key="1">
    <citation type="journal article" date="2010" name="J. Bacteriol.">
        <title>Genome sequence of Lentisphaera araneosa HTCC2155T, the type species of the order Lentisphaerales in the phylum Lentisphaerae.</title>
        <authorList>
            <person name="Thrash J.C."/>
            <person name="Cho J.C."/>
            <person name="Vergin K.L."/>
            <person name="Morris R.M."/>
            <person name="Giovannoni S.J."/>
        </authorList>
    </citation>
    <scope>NUCLEOTIDE SEQUENCE [LARGE SCALE GENOMIC DNA]</scope>
    <source>
        <strain evidence="6 7">HTCC2155</strain>
    </source>
</reference>
<dbReference type="OrthoDB" id="9765111at2"/>
<evidence type="ECO:0000256" key="1">
    <source>
        <dbReference type="ARBA" id="ARBA00003416"/>
    </source>
</evidence>
<dbReference type="InterPro" id="IPR003798">
    <property type="entry name" value="DNA_recombination_RmuC"/>
</dbReference>
<evidence type="ECO:0000313" key="6">
    <source>
        <dbReference type="EMBL" id="EDM28219.1"/>
    </source>
</evidence>
<dbReference type="Pfam" id="PF02646">
    <property type="entry name" value="RmuC"/>
    <property type="match status" value="1"/>
</dbReference>
<comment type="function">
    <text evidence="1">Involved in DNA recombination.</text>
</comment>
<sequence>MEIVYALLGLIIGAAIMFFLKKDSGTSRELEIELEKLRDQAKSTAEKEEKIQVQQNEISTLRAEVASSTSLLNERQKLISRFEDEAQKSTSQLQEIITLNATLKTQMQADRTLHDEKLQSLKASKEELSRNFKEIANKIFEEQSKNQSQANKEKLDLTLKPLKEQIHTFSKQVQDCYNKEAKERFSLEKEIKSLKELNTRMSEDALQLTKALKGDSKARGTWGELILERVLEASGLRNGSEYFTQVTETAEDGKRYMPDAIVHLPDEKQIIIDSKVSLVAYEKYCSSADEDERLTLRKAHLDSVKNHIKELSDKSYENLPGINSLDYVLLFMPVEGAFRLAVEADEKLFLDAYKKNIMLVSPSTLLITLRTISKIWQFENQNRNTQAIVDKAEALYSKFVGYVESFQKVGKGIEQARKAYDSAEGQLMTGRGNLIRTCKSLEELGIKSKKAMPKEVLHKADMDFSSPELIEENSK</sequence>